<protein>
    <submittedName>
        <fullName evidence="1">Uncharacterized protein</fullName>
    </submittedName>
</protein>
<sequence>MVQLNNNSKFHNLNDRDLVELAGYQAYIINENTRIITVNDSKYRVLNTKKDRYTGLDAHTVVNLKTKEFTVVFVGTNVEQIEDIKTDIFLVSDVDVPQLEAAKEYYEKMDEKYGIDSVTGNSLGGALANRIGVDNPPMFERLLITPPLFYQNIK</sequence>
<dbReference type="EMBL" id="BAVS01000045">
    <property type="protein sequence ID" value="GAE95252.1"/>
    <property type="molecule type" value="Genomic_DNA"/>
</dbReference>
<dbReference type="OrthoDB" id="2747668at2"/>
<dbReference type="InterPro" id="IPR029058">
    <property type="entry name" value="AB_hydrolase_fold"/>
</dbReference>
<dbReference type="Proteomes" id="UP000019102">
    <property type="component" value="Unassembled WGS sequence"/>
</dbReference>
<proteinExistence type="predicted"/>
<organism evidence="1 2">
    <name type="scientific">Gracilibacillus boraciitolerans JCM 21714</name>
    <dbReference type="NCBI Taxonomy" id="1298598"/>
    <lineage>
        <taxon>Bacteria</taxon>
        <taxon>Bacillati</taxon>
        <taxon>Bacillota</taxon>
        <taxon>Bacilli</taxon>
        <taxon>Bacillales</taxon>
        <taxon>Bacillaceae</taxon>
        <taxon>Gracilibacillus</taxon>
    </lineage>
</organism>
<reference evidence="1 2" key="1">
    <citation type="journal article" date="2014" name="Genome Announc.">
        <title>Draft Genome Sequence of the Boron-Tolerant and Moderately Halotolerant Bacterium Gracilibacillus boraciitolerans JCM 21714T.</title>
        <authorList>
            <person name="Ahmed I."/>
            <person name="Oshima K."/>
            <person name="Suda W."/>
            <person name="Kitamura K."/>
            <person name="Iida T."/>
            <person name="Ohmori Y."/>
            <person name="Fujiwara T."/>
            <person name="Hattori M."/>
            <person name="Ohkuma M."/>
        </authorList>
    </citation>
    <scope>NUCLEOTIDE SEQUENCE [LARGE SCALE GENOMIC DNA]</scope>
    <source>
        <strain evidence="1 2">JCM 21714</strain>
    </source>
</reference>
<dbReference type="SUPFAM" id="SSF53474">
    <property type="entry name" value="alpha/beta-Hydrolases"/>
    <property type="match status" value="1"/>
</dbReference>
<dbReference type="STRING" id="1298598.JCM21714_4469"/>
<gene>
    <name evidence="1" type="ORF">JCM21714_4469</name>
</gene>
<accession>W4VPW8</accession>
<keyword evidence="2" id="KW-1185">Reference proteome</keyword>
<dbReference type="AlphaFoldDB" id="W4VPW8"/>
<comment type="caution">
    <text evidence="1">The sequence shown here is derived from an EMBL/GenBank/DDBJ whole genome shotgun (WGS) entry which is preliminary data.</text>
</comment>
<evidence type="ECO:0000313" key="2">
    <source>
        <dbReference type="Proteomes" id="UP000019102"/>
    </source>
</evidence>
<name>W4VPW8_9BACI</name>
<evidence type="ECO:0000313" key="1">
    <source>
        <dbReference type="EMBL" id="GAE95252.1"/>
    </source>
</evidence>